<keyword evidence="2" id="KW-0812">Transmembrane</keyword>
<protein>
    <submittedName>
        <fullName evidence="3">Type VI secretion system TssO</fullName>
    </submittedName>
</protein>
<organism evidence="3 4">
    <name type="scientific">Flavobacterium jumunjinense</name>
    <dbReference type="NCBI Taxonomy" id="998845"/>
    <lineage>
        <taxon>Bacteria</taxon>
        <taxon>Pseudomonadati</taxon>
        <taxon>Bacteroidota</taxon>
        <taxon>Flavobacteriia</taxon>
        <taxon>Flavobacteriales</taxon>
        <taxon>Flavobacteriaceae</taxon>
        <taxon>Flavobacterium</taxon>
    </lineage>
</organism>
<dbReference type="RefSeq" id="WP_236457328.1">
    <property type="nucleotide sequence ID" value="NZ_CBCSGE010000027.1"/>
</dbReference>
<feature type="coiled-coil region" evidence="1">
    <location>
        <begin position="132"/>
        <end position="166"/>
    </location>
</feature>
<keyword evidence="2" id="KW-0472">Membrane</keyword>
<dbReference type="Proteomes" id="UP001589607">
    <property type="component" value="Unassembled WGS sequence"/>
</dbReference>
<gene>
    <name evidence="3" type="primary">tssO</name>
    <name evidence="3" type="ORF">ACFFVF_01980</name>
</gene>
<sequence length="171" mass="20012">MDILNKKERFNAFMLFLVMFFITTGVLITAIFFNFKLPLKENEVLKKENDKMNAQFTFNKEFSEKIEEIGKLIDSLDKAPESFQFISQSINYELVELKEKIPNDSVVNPALYENFIITTSEYVNTKKKLFLINDSKKEVDDLKDDLKELQAENKDLANKLQMCEIVSKMNK</sequence>
<keyword evidence="2" id="KW-1133">Transmembrane helix</keyword>
<accession>A0ABV5GIU5</accession>
<keyword evidence="4" id="KW-1185">Reference proteome</keyword>
<dbReference type="EMBL" id="JBHMEY010000005">
    <property type="protein sequence ID" value="MFB9095271.1"/>
    <property type="molecule type" value="Genomic_DNA"/>
</dbReference>
<evidence type="ECO:0000313" key="3">
    <source>
        <dbReference type="EMBL" id="MFB9095271.1"/>
    </source>
</evidence>
<evidence type="ECO:0000256" key="1">
    <source>
        <dbReference type="SAM" id="Coils"/>
    </source>
</evidence>
<dbReference type="Pfam" id="PF17561">
    <property type="entry name" value="TssO"/>
    <property type="match status" value="1"/>
</dbReference>
<keyword evidence="1" id="KW-0175">Coiled coil</keyword>
<proteinExistence type="predicted"/>
<name>A0ABV5GIU5_9FLAO</name>
<evidence type="ECO:0000313" key="4">
    <source>
        <dbReference type="Proteomes" id="UP001589607"/>
    </source>
</evidence>
<feature type="transmembrane region" description="Helical" evidence="2">
    <location>
        <begin position="12"/>
        <end position="33"/>
    </location>
</feature>
<evidence type="ECO:0000256" key="2">
    <source>
        <dbReference type="SAM" id="Phobius"/>
    </source>
</evidence>
<comment type="caution">
    <text evidence="3">The sequence shown here is derived from an EMBL/GenBank/DDBJ whole genome shotgun (WGS) entry which is preliminary data.</text>
</comment>
<reference evidence="3 4" key="1">
    <citation type="submission" date="2024-09" db="EMBL/GenBank/DDBJ databases">
        <authorList>
            <person name="Sun Q."/>
            <person name="Mori K."/>
        </authorList>
    </citation>
    <scope>NUCLEOTIDE SEQUENCE [LARGE SCALE GENOMIC DNA]</scope>
    <source>
        <strain evidence="3 4">CECT 7955</strain>
    </source>
</reference>
<dbReference type="InterPro" id="IPR039449">
    <property type="entry name" value="TssO"/>
</dbReference>